<evidence type="ECO:0000256" key="1">
    <source>
        <dbReference type="SAM" id="Phobius"/>
    </source>
</evidence>
<dbReference type="Proteomes" id="UP001146793">
    <property type="component" value="Unassembled WGS sequence"/>
</dbReference>
<proteinExistence type="predicted"/>
<evidence type="ECO:0000313" key="5">
    <source>
        <dbReference type="Proteomes" id="UP001150062"/>
    </source>
</evidence>
<feature type="transmembrane region" description="Helical" evidence="1">
    <location>
        <begin position="41"/>
        <end position="60"/>
    </location>
</feature>
<keyword evidence="5" id="KW-1185">Reference proteome</keyword>
<reference evidence="3" key="1">
    <citation type="submission" date="2022-08" db="EMBL/GenBank/DDBJ databases">
        <title>Novel sulfate-reducing endosymbionts in the free-living metamonad Anaeramoeba.</title>
        <authorList>
            <person name="Jerlstrom-Hultqvist J."/>
            <person name="Cepicka I."/>
            <person name="Gallot-Lavallee L."/>
            <person name="Salas-Leiva D."/>
            <person name="Curtis B.A."/>
            <person name="Zahonova K."/>
            <person name="Pipaliya S."/>
            <person name="Dacks J."/>
            <person name="Roger A.J."/>
        </authorList>
    </citation>
    <scope>NUCLEOTIDE SEQUENCE</scope>
    <source>
        <strain evidence="3">Schooner1</strain>
    </source>
</reference>
<dbReference type="AlphaFoldDB" id="A0AAV7YQN1"/>
<keyword evidence="1" id="KW-0812">Transmembrane</keyword>
<keyword evidence="1" id="KW-0472">Membrane</keyword>
<dbReference type="Proteomes" id="UP001150062">
    <property type="component" value="Unassembled WGS sequence"/>
</dbReference>
<protein>
    <submittedName>
        <fullName evidence="2">Uncharacterized protein</fullName>
    </submittedName>
</protein>
<gene>
    <name evidence="2" type="ORF">M0812_21021</name>
    <name evidence="3" type="ORF">M0813_23053</name>
</gene>
<feature type="transmembrane region" description="Helical" evidence="1">
    <location>
        <begin position="66"/>
        <end position="83"/>
    </location>
</feature>
<evidence type="ECO:0000313" key="3">
    <source>
        <dbReference type="EMBL" id="KAJ6241911.1"/>
    </source>
</evidence>
<evidence type="ECO:0000313" key="4">
    <source>
        <dbReference type="Proteomes" id="UP001146793"/>
    </source>
</evidence>
<sequence length="127" mass="14933">MTYHDCVEAGKWVTLIFALIVLFIYLMIIKNSEEAERKKSFIATFFIFIYFFVAFLLIFFDSTMRVGLWLSWIASTLSVALLIHRTLSERIPRNYIMIFFFLVIWVILIVGIAGAYKIKEQGDDEKK</sequence>
<feature type="transmembrane region" description="Helical" evidence="1">
    <location>
        <begin position="12"/>
        <end position="29"/>
    </location>
</feature>
<dbReference type="EMBL" id="JANTQA010000047">
    <property type="protein sequence ID" value="KAJ3432091.1"/>
    <property type="molecule type" value="Genomic_DNA"/>
</dbReference>
<comment type="caution">
    <text evidence="2">The sequence shown here is derived from an EMBL/GenBank/DDBJ whole genome shotgun (WGS) entry which is preliminary data.</text>
</comment>
<evidence type="ECO:0000313" key="2">
    <source>
        <dbReference type="EMBL" id="KAJ3432091.1"/>
    </source>
</evidence>
<reference evidence="2" key="2">
    <citation type="submission" date="2022-08" db="EMBL/GenBank/DDBJ databases">
        <title>Novel sulphate-reducing endosymbionts in the free-living metamonad Anaeramoeba.</title>
        <authorList>
            <person name="Jerlstrom-Hultqvist J."/>
            <person name="Cepicka I."/>
            <person name="Gallot-Lavallee L."/>
            <person name="Salas-Leiva D."/>
            <person name="Curtis B.A."/>
            <person name="Zahonova K."/>
            <person name="Pipaliya S."/>
            <person name="Dacks J."/>
            <person name="Roger A.J."/>
        </authorList>
    </citation>
    <scope>NUCLEOTIDE SEQUENCE</scope>
    <source>
        <strain evidence="2">Busselton2</strain>
    </source>
</reference>
<dbReference type="EMBL" id="JAOAOG010000185">
    <property type="protein sequence ID" value="KAJ6241911.1"/>
    <property type="molecule type" value="Genomic_DNA"/>
</dbReference>
<feature type="transmembrane region" description="Helical" evidence="1">
    <location>
        <begin position="95"/>
        <end position="116"/>
    </location>
</feature>
<accession>A0AAV7YQN1</accession>
<name>A0AAV7YQN1_9EUKA</name>
<organism evidence="2 4">
    <name type="scientific">Anaeramoeba flamelloides</name>
    <dbReference type="NCBI Taxonomy" id="1746091"/>
    <lineage>
        <taxon>Eukaryota</taxon>
        <taxon>Metamonada</taxon>
        <taxon>Anaeramoebidae</taxon>
        <taxon>Anaeramoeba</taxon>
    </lineage>
</organism>
<keyword evidence="1" id="KW-1133">Transmembrane helix</keyword>